<keyword evidence="1" id="KW-0175">Coiled coil</keyword>
<feature type="region of interest" description="Disordered" evidence="2">
    <location>
        <begin position="1"/>
        <end position="35"/>
    </location>
</feature>
<dbReference type="EMBL" id="GL883013">
    <property type="protein sequence ID" value="EGG20146.1"/>
    <property type="molecule type" value="Genomic_DNA"/>
</dbReference>
<name>F4PVY2_CACFS</name>
<gene>
    <name evidence="3" type="primary">ecd</name>
    <name evidence="3" type="ORF">DFA_07266</name>
</gene>
<evidence type="ECO:0000313" key="4">
    <source>
        <dbReference type="Proteomes" id="UP000007797"/>
    </source>
</evidence>
<feature type="compositionally biased region" description="Basic and acidic residues" evidence="2">
    <location>
        <begin position="669"/>
        <end position="680"/>
    </location>
</feature>
<reference evidence="4" key="1">
    <citation type="journal article" date="2011" name="Genome Res.">
        <title>Phylogeny-wide analysis of social amoeba genomes highlights ancient origins for complex intercellular communication.</title>
        <authorList>
            <person name="Heidel A.J."/>
            <person name="Lawal H.M."/>
            <person name="Felder M."/>
            <person name="Schilde C."/>
            <person name="Helps N.R."/>
            <person name="Tunggal B."/>
            <person name="Rivero F."/>
            <person name="John U."/>
            <person name="Schleicher M."/>
            <person name="Eichinger L."/>
            <person name="Platzer M."/>
            <person name="Noegel A.A."/>
            <person name="Schaap P."/>
            <person name="Gloeckner G."/>
        </authorList>
    </citation>
    <scope>NUCLEOTIDE SEQUENCE [LARGE SCALE GENOMIC DNA]</scope>
    <source>
        <strain evidence="4">SH3</strain>
    </source>
</reference>
<keyword evidence="4" id="KW-1185">Reference proteome</keyword>
<dbReference type="GeneID" id="14872547"/>
<feature type="region of interest" description="Disordered" evidence="2">
    <location>
        <begin position="572"/>
        <end position="615"/>
    </location>
</feature>
<dbReference type="OrthoDB" id="27237at2759"/>
<dbReference type="AlphaFoldDB" id="F4PVY2"/>
<dbReference type="Pfam" id="PF07093">
    <property type="entry name" value="SGT1"/>
    <property type="match status" value="1"/>
</dbReference>
<sequence length="732" mass="85367">MKNKARIEEEDDDDEYESFNHEDFEMPPLGQDADGDGSIDLEDLYVDYRIYIDEDHLEASGGRQLSKQRDQIQEYLSHTFKLDHYLWQRDPFFLQSKQDSKHLNISGKPIEYLYGRTRFGDAIDDEWFIVYMLLRLSKQFNYCTIFIRDNDGEFMLIESAKSLPRWMKPASTVNRVFIRGGHLHVIPQPSSPNELESLPFKMTLPIALDVIKHSLNQYDTKCSQKTMDILNKRMARFESRKYFEKDQNHIASIVVPTQVAYVLKMYPGLISSLVSTFCERDEKDMLAASKMTRFPAPTTASQNIQTKARFTRCLYAQIKQQKFYQPRSFPPLPKPTSPIYHPTTLGIKIHCSLEMLYQKSLVKKNTSTIIQLDNNNEKWKEYLKRLESTNYFGDNIPTSSGYKQKLEKAKLEYQQQQQHQTKESTSNIDNICDLIDECLKNTNQQDLIDQMDKQYGEPSQDKWLDKIPSRFEDLLSEFSKLEQEQQQKQQSKQSTKNNKDNQQNNFNNMKKQEVDMMNNLSNSFMKMMNQKSSVDGVDFNNKKKDSNTSVEFNPNKFLSTLKNVVGITEKLEMEDSDYDEDYDDDSTDDGLYDDIGDYEDEDEQEEEEEEDDEDEILLDYDNIYLGHLKGNNNNTIKNNQNNNNPSSLSSLMKQMDLELSQSTIGQSFEKVKYDDDEKNQQDTTQEEEDINRPVDLDFNFVKNLLSSLSNQNGLSGPASTILKEMIDNKNDK</sequence>
<dbReference type="PROSITE" id="PS00018">
    <property type="entry name" value="EF_HAND_1"/>
    <property type="match status" value="1"/>
</dbReference>
<dbReference type="RefSeq" id="XP_004367129.1">
    <property type="nucleotide sequence ID" value="XM_004367072.1"/>
</dbReference>
<evidence type="ECO:0000256" key="1">
    <source>
        <dbReference type="SAM" id="Coils"/>
    </source>
</evidence>
<dbReference type="KEGG" id="dfa:DFA_07266"/>
<feature type="coiled-coil region" evidence="1">
    <location>
        <begin position="369"/>
        <end position="423"/>
    </location>
</feature>
<dbReference type="InterPro" id="IPR010770">
    <property type="entry name" value="Ecd"/>
</dbReference>
<dbReference type="InterPro" id="IPR018247">
    <property type="entry name" value="EF_Hand_1_Ca_BS"/>
</dbReference>
<dbReference type="STRING" id="1054147.F4PVY2"/>
<accession>F4PVY2</accession>
<protein>
    <submittedName>
        <fullName evidence="3">SGT1 protein</fullName>
    </submittedName>
</protein>
<feature type="region of interest" description="Disordered" evidence="2">
    <location>
        <begin position="481"/>
        <end position="505"/>
    </location>
</feature>
<evidence type="ECO:0000256" key="2">
    <source>
        <dbReference type="SAM" id="MobiDB-lite"/>
    </source>
</evidence>
<dbReference type="Proteomes" id="UP000007797">
    <property type="component" value="Unassembled WGS sequence"/>
</dbReference>
<dbReference type="GO" id="GO:0005634">
    <property type="term" value="C:nucleus"/>
    <property type="evidence" value="ECO:0007669"/>
    <property type="project" value="TreeGrafter"/>
</dbReference>
<proteinExistence type="predicted"/>
<feature type="compositionally biased region" description="Low complexity" evidence="2">
    <location>
        <begin position="486"/>
        <end position="505"/>
    </location>
</feature>
<dbReference type="PANTHER" id="PTHR13060">
    <property type="entry name" value="SGT1 PROTEIN HSGT1 SUPPRESSOR OF GCR2"/>
    <property type="match status" value="1"/>
</dbReference>
<dbReference type="PANTHER" id="PTHR13060:SF0">
    <property type="entry name" value="PROTEIN ECDYSONELESS HOMOLOG"/>
    <property type="match status" value="1"/>
</dbReference>
<feature type="region of interest" description="Disordered" evidence="2">
    <location>
        <begin position="668"/>
        <end position="694"/>
    </location>
</feature>
<evidence type="ECO:0000313" key="3">
    <source>
        <dbReference type="EMBL" id="EGG20146.1"/>
    </source>
</evidence>
<dbReference type="OMA" id="TKDYIWQ"/>
<feature type="compositionally biased region" description="Acidic residues" evidence="2">
    <location>
        <begin position="8"/>
        <end position="17"/>
    </location>
</feature>
<organism evidence="3 4">
    <name type="scientific">Cavenderia fasciculata</name>
    <name type="common">Slime mold</name>
    <name type="synonym">Dictyostelium fasciculatum</name>
    <dbReference type="NCBI Taxonomy" id="261658"/>
    <lineage>
        <taxon>Eukaryota</taxon>
        <taxon>Amoebozoa</taxon>
        <taxon>Evosea</taxon>
        <taxon>Eumycetozoa</taxon>
        <taxon>Dictyostelia</taxon>
        <taxon>Acytosteliales</taxon>
        <taxon>Cavenderiaceae</taxon>
        <taxon>Cavenderia</taxon>
    </lineage>
</organism>